<accession>A0A2Z6NFW0</accession>
<evidence type="ECO:0000313" key="2">
    <source>
        <dbReference type="Proteomes" id="UP000242715"/>
    </source>
</evidence>
<gene>
    <name evidence="1" type="ORF">TSUD_348700</name>
</gene>
<organism evidence="1 2">
    <name type="scientific">Trifolium subterraneum</name>
    <name type="common">Subterranean clover</name>
    <dbReference type="NCBI Taxonomy" id="3900"/>
    <lineage>
        <taxon>Eukaryota</taxon>
        <taxon>Viridiplantae</taxon>
        <taxon>Streptophyta</taxon>
        <taxon>Embryophyta</taxon>
        <taxon>Tracheophyta</taxon>
        <taxon>Spermatophyta</taxon>
        <taxon>Magnoliopsida</taxon>
        <taxon>eudicotyledons</taxon>
        <taxon>Gunneridae</taxon>
        <taxon>Pentapetalae</taxon>
        <taxon>rosids</taxon>
        <taxon>fabids</taxon>
        <taxon>Fabales</taxon>
        <taxon>Fabaceae</taxon>
        <taxon>Papilionoideae</taxon>
        <taxon>50 kb inversion clade</taxon>
        <taxon>NPAAA clade</taxon>
        <taxon>Hologalegina</taxon>
        <taxon>IRL clade</taxon>
        <taxon>Trifolieae</taxon>
        <taxon>Trifolium</taxon>
    </lineage>
</organism>
<reference evidence="2" key="1">
    <citation type="journal article" date="2017" name="Front. Plant Sci.">
        <title>Climate Clever Clovers: New Paradigm to Reduce the Environmental Footprint of Ruminants by Breeding Low Methanogenic Forages Utilizing Haplotype Variation.</title>
        <authorList>
            <person name="Kaur P."/>
            <person name="Appels R."/>
            <person name="Bayer P.E."/>
            <person name="Keeble-Gagnere G."/>
            <person name="Wang J."/>
            <person name="Hirakawa H."/>
            <person name="Shirasawa K."/>
            <person name="Vercoe P."/>
            <person name="Stefanova K."/>
            <person name="Durmic Z."/>
            <person name="Nichols P."/>
            <person name="Revell C."/>
            <person name="Isobe S.N."/>
            <person name="Edwards D."/>
            <person name="Erskine W."/>
        </authorList>
    </citation>
    <scope>NUCLEOTIDE SEQUENCE [LARGE SCALE GENOMIC DNA]</scope>
    <source>
        <strain evidence="2">cv. Daliak</strain>
    </source>
</reference>
<sequence length="98" mass="11250">MRDLALHHLPTLMVLSCSKSLWQLRMFLDFSGEFLDCFRQIPLGRWLVDRAPMLVVYGLFWVNNHTASSFRQPSPLKLSRGTDGGWVPLLQAVCYILA</sequence>
<dbReference type="AlphaFoldDB" id="A0A2Z6NFW0"/>
<proteinExistence type="predicted"/>
<dbReference type="Proteomes" id="UP000242715">
    <property type="component" value="Unassembled WGS sequence"/>
</dbReference>
<protein>
    <submittedName>
        <fullName evidence="1">Uncharacterized protein</fullName>
    </submittedName>
</protein>
<dbReference type="PROSITE" id="PS51257">
    <property type="entry name" value="PROKAR_LIPOPROTEIN"/>
    <property type="match status" value="1"/>
</dbReference>
<name>A0A2Z6NFW0_TRISU</name>
<dbReference type="EMBL" id="DF973834">
    <property type="protein sequence ID" value="GAU40933.1"/>
    <property type="molecule type" value="Genomic_DNA"/>
</dbReference>
<keyword evidence="2" id="KW-1185">Reference proteome</keyword>
<evidence type="ECO:0000313" key="1">
    <source>
        <dbReference type="EMBL" id="GAU40933.1"/>
    </source>
</evidence>